<dbReference type="InterPro" id="IPR027417">
    <property type="entry name" value="P-loop_NTPase"/>
</dbReference>
<feature type="domain" description="ABC transporter" evidence="7">
    <location>
        <begin position="8"/>
        <end position="216"/>
    </location>
</feature>
<organism evidence="8">
    <name type="scientific">hydrothermal vent metagenome</name>
    <dbReference type="NCBI Taxonomy" id="652676"/>
    <lineage>
        <taxon>unclassified sequences</taxon>
        <taxon>metagenomes</taxon>
        <taxon>ecological metagenomes</taxon>
    </lineage>
</organism>
<reference evidence="8" key="1">
    <citation type="submission" date="2018-06" db="EMBL/GenBank/DDBJ databases">
        <authorList>
            <person name="Zhirakovskaya E."/>
        </authorList>
    </citation>
    <scope>NUCLEOTIDE SEQUENCE</scope>
</reference>
<dbReference type="PROSITE" id="PS50893">
    <property type="entry name" value="ABC_TRANSPORTER_2"/>
    <property type="match status" value="1"/>
</dbReference>
<evidence type="ECO:0000256" key="3">
    <source>
        <dbReference type="ARBA" id="ARBA00022748"/>
    </source>
</evidence>
<evidence type="ECO:0000256" key="4">
    <source>
        <dbReference type="ARBA" id="ARBA00022840"/>
    </source>
</evidence>
<keyword evidence="4" id="KW-0067">ATP-binding</keyword>
<protein>
    <submittedName>
        <fullName evidence="8">ABC transporter involved in cytochrome c biogenesis, ATPase component CcmA</fullName>
    </submittedName>
</protein>
<dbReference type="InterPro" id="IPR003439">
    <property type="entry name" value="ABC_transporter-like_ATP-bd"/>
</dbReference>
<dbReference type="PANTHER" id="PTHR43499:SF1">
    <property type="entry name" value="ABC TRANSPORTER I FAMILY MEMBER 1"/>
    <property type="match status" value="1"/>
</dbReference>
<dbReference type="InterPro" id="IPR003593">
    <property type="entry name" value="AAA+_ATPase"/>
</dbReference>
<dbReference type="NCBIfam" id="NF010061">
    <property type="entry name" value="PRK13538.1"/>
    <property type="match status" value="1"/>
</dbReference>
<sequence length="217" mass="23835">MADAPAGLHLKSISCTRGYRDLFTDLDFQLCAGQVLRVEGKNGSGKTSLLRIMAGLAQPLEGEVLWQGRKIHHAESDYLENLLFIGHRAGIKFELSPLENLCMAKSLHGSKTENGIEEALYQVGLYGFEDIPCGNLSAGQKRRVALAQLFLTNAKCWILDEPYTSLDVAAVAMLEDVFTQHINNGGILVITSHQPVTLQAGEQYRLVLPRTQLEAIS</sequence>
<dbReference type="GO" id="GO:0016887">
    <property type="term" value="F:ATP hydrolysis activity"/>
    <property type="evidence" value="ECO:0007669"/>
    <property type="project" value="InterPro"/>
</dbReference>
<keyword evidence="6" id="KW-0472">Membrane</keyword>
<dbReference type="InterPro" id="IPR017871">
    <property type="entry name" value="ABC_transporter-like_CS"/>
</dbReference>
<dbReference type="PANTHER" id="PTHR43499">
    <property type="entry name" value="ABC TRANSPORTER I FAMILY MEMBER 1"/>
    <property type="match status" value="1"/>
</dbReference>
<dbReference type="InterPro" id="IPR005895">
    <property type="entry name" value="ABC_transptr_haem_export_CcmA"/>
</dbReference>
<evidence type="ECO:0000256" key="1">
    <source>
        <dbReference type="ARBA" id="ARBA00022448"/>
    </source>
</evidence>
<dbReference type="PROSITE" id="PS00211">
    <property type="entry name" value="ABC_TRANSPORTER_1"/>
    <property type="match status" value="1"/>
</dbReference>
<proteinExistence type="predicted"/>
<dbReference type="GO" id="GO:0022857">
    <property type="term" value="F:transmembrane transporter activity"/>
    <property type="evidence" value="ECO:0007669"/>
    <property type="project" value="InterPro"/>
</dbReference>
<dbReference type="Gene3D" id="3.40.50.300">
    <property type="entry name" value="P-loop containing nucleotide triphosphate hydrolases"/>
    <property type="match status" value="1"/>
</dbReference>
<evidence type="ECO:0000256" key="6">
    <source>
        <dbReference type="ARBA" id="ARBA00023136"/>
    </source>
</evidence>
<dbReference type="AlphaFoldDB" id="A0A3B0Y7W2"/>
<keyword evidence="2" id="KW-0547">Nucleotide-binding</keyword>
<evidence type="ECO:0000256" key="2">
    <source>
        <dbReference type="ARBA" id="ARBA00022741"/>
    </source>
</evidence>
<dbReference type="EMBL" id="UOFH01000289">
    <property type="protein sequence ID" value="VAW64466.1"/>
    <property type="molecule type" value="Genomic_DNA"/>
</dbReference>
<evidence type="ECO:0000313" key="8">
    <source>
        <dbReference type="EMBL" id="VAW64466.1"/>
    </source>
</evidence>
<accession>A0A3B0Y7W2</accession>
<gene>
    <name evidence="8" type="ORF">MNBD_GAMMA08-2580</name>
</gene>
<keyword evidence="3" id="KW-0201">Cytochrome c-type biogenesis</keyword>
<evidence type="ECO:0000259" key="7">
    <source>
        <dbReference type="PROSITE" id="PS50893"/>
    </source>
</evidence>
<dbReference type="SUPFAM" id="SSF52540">
    <property type="entry name" value="P-loop containing nucleoside triphosphate hydrolases"/>
    <property type="match status" value="1"/>
</dbReference>
<dbReference type="GO" id="GO:0017004">
    <property type="term" value="P:cytochrome complex assembly"/>
    <property type="evidence" value="ECO:0007669"/>
    <property type="project" value="UniProtKB-KW"/>
</dbReference>
<keyword evidence="1" id="KW-0813">Transport</keyword>
<dbReference type="GO" id="GO:0005524">
    <property type="term" value="F:ATP binding"/>
    <property type="evidence" value="ECO:0007669"/>
    <property type="project" value="UniProtKB-KW"/>
</dbReference>
<name>A0A3B0Y7W2_9ZZZZ</name>
<keyword evidence="5" id="KW-1278">Translocase</keyword>
<dbReference type="NCBIfam" id="TIGR01189">
    <property type="entry name" value="ccmA"/>
    <property type="match status" value="1"/>
</dbReference>
<dbReference type="SMART" id="SM00382">
    <property type="entry name" value="AAA"/>
    <property type="match status" value="1"/>
</dbReference>
<evidence type="ECO:0000256" key="5">
    <source>
        <dbReference type="ARBA" id="ARBA00022967"/>
    </source>
</evidence>
<dbReference type="Pfam" id="PF00005">
    <property type="entry name" value="ABC_tran"/>
    <property type="match status" value="1"/>
</dbReference>